<comment type="caution">
    <text evidence="6">The sequence shown here is derived from an EMBL/GenBank/DDBJ whole genome shotgun (WGS) entry which is preliminary data.</text>
</comment>
<keyword evidence="3" id="KW-0805">Transcription regulation</keyword>
<dbReference type="AlphaFoldDB" id="A0A848KMW2"/>
<proteinExistence type="predicted"/>
<evidence type="ECO:0000256" key="4">
    <source>
        <dbReference type="ARBA" id="ARBA00023163"/>
    </source>
</evidence>
<organism evidence="6 7">
    <name type="scientific">Antrihabitans stalactiti</name>
    <dbReference type="NCBI Taxonomy" id="2584121"/>
    <lineage>
        <taxon>Bacteria</taxon>
        <taxon>Bacillati</taxon>
        <taxon>Actinomycetota</taxon>
        <taxon>Actinomycetes</taxon>
        <taxon>Mycobacteriales</taxon>
        <taxon>Nocardiaceae</taxon>
        <taxon>Antrihabitans</taxon>
    </lineage>
</organism>
<reference evidence="6 7" key="2">
    <citation type="submission" date="2020-06" db="EMBL/GenBank/DDBJ databases">
        <title>Antribacter stalactiti gen. nov., sp. nov., a new member of the family Nacardiaceae isolated from a cave.</title>
        <authorList>
            <person name="Kim I.S."/>
        </authorList>
    </citation>
    <scope>NUCLEOTIDE SEQUENCE [LARGE SCALE GENOMIC DNA]</scope>
    <source>
        <strain evidence="6 7">YC2-7</strain>
    </source>
</reference>
<dbReference type="GO" id="GO:0016301">
    <property type="term" value="F:kinase activity"/>
    <property type="evidence" value="ECO:0007669"/>
    <property type="project" value="UniProtKB-KW"/>
</dbReference>
<dbReference type="SUPFAM" id="SSF52172">
    <property type="entry name" value="CheY-like"/>
    <property type="match status" value="1"/>
</dbReference>
<keyword evidence="2" id="KW-0418">Kinase</keyword>
<dbReference type="InterPro" id="IPR005561">
    <property type="entry name" value="ANTAR"/>
</dbReference>
<dbReference type="InterPro" id="IPR036388">
    <property type="entry name" value="WH-like_DNA-bd_sf"/>
</dbReference>
<evidence type="ECO:0000313" key="7">
    <source>
        <dbReference type="Proteomes" id="UP000535543"/>
    </source>
</evidence>
<dbReference type="Gene3D" id="3.30.450.40">
    <property type="match status" value="1"/>
</dbReference>
<name>A0A848KMW2_9NOCA</name>
<dbReference type="SMART" id="SM01012">
    <property type="entry name" value="ANTAR"/>
    <property type="match status" value="1"/>
</dbReference>
<dbReference type="Proteomes" id="UP000535543">
    <property type="component" value="Unassembled WGS sequence"/>
</dbReference>
<dbReference type="Pfam" id="PF13185">
    <property type="entry name" value="GAF_2"/>
    <property type="match status" value="1"/>
</dbReference>
<dbReference type="PROSITE" id="PS50921">
    <property type="entry name" value="ANTAR"/>
    <property type="match status" value="1"/>
</dbReference>
<accession>A0A848KMW2</accession>
<protein>
    <submittedName>
        <fullName evidence="6">GAF and ANTAR domain-containing protein</fullName>
    </submittedName>
</protein>
<dbReference type="GO" id="GO:0003723">
    <property type="term" value="F:RNA binding"/>
    <property type="evidence" value="ECO:0007669"/>
    <property type="project" value="InterPro"/>
</dbReference>
<keyword evidence="7" id="KW-1185">Reference proteome</keyword>
<gene>
    <name evidence="6" type="ORF">FGL95_24935</name>
</gene>
<dbReference type="EMBL" id="VCQU01000010">
    <property type="protein sequence ID" value="NMN98294.1"/>
    <property type="molecule type" value="Genomic_DNA"/>
</dbReference>
<dbReference type="InterPro" id="IPR029016">
    <property type="entry name" value="GAF-like_dom_sf"/>
</dbReference>
<keyword evidence="1" id="KW-0808">Transferase</keyword>
<evidence type="ECO:0000313" key="6">
    <source>
        <dbReference type="EMBL" id="NMN98294.1"/>
    </source>
</evidence>
<sequence length="228" mass="24115">MSELLASFVEPAPIEETLTKVTGAAVELIDGVDFADVLMITDGQFQSLAPTSNVATQLDDAQKRFQQGPCLDAALADPVIRCPDLATDTRWPQFAAAAVDAGVQRMMSFQLYNHQSGTGALNLFSRSAGKFGAESEAIAAMLATHASVALIAANRQRQFHSALAGRDVIGQAKGMLMERFGIDAVRAFELLTKLSQDSNTPVSAIARRIVDGGSETAPARGNTSSSSR</sequence>
<feature type="domain" description="ANTAR" evidence="5">
    <location>
        <begin position="149"/>
        <end position="210"/>
    </location>
</feature>
<evidence type="ECO:0000256" key="3">
    <source>
        <dbReference type="ARBA" id="ARBA00023015"/>
    </source>
</evidence>
<dbReference type="PIRSF" id="PIRSF036625">
    <property type="entry name" value="GAF_ANTAR"/>
    <property type="match status" value="1"/>
</dbReference>
<evidence type="ECO:0000259" key="5">
    <source>
        <dbReference type="PROSITE" id="PS50921"/>
    </source>
</evidence>
<dbReference type="Gene3D" id="1.10.10.10">
    <property type="entry name" value="Winged helix-like DNA-binding domain superfamily/Winged helix DNA-binding domain"/>
    <property type="match status" value="1"/>
</dbReference>
<dbReference type="SUPFAM" id="SSF55781">
    <property type="entry name" value="GAF domain-like"/>
    <property type="match status" value="1"/>
</dbReference>
<reference evidence="6 7" key="1">
    <citation type="submission" date="2019-05" db="EMBL/GenBank/DDBJ databases">
        <authorList>
            <person name="Lee S.D."/>
        </authorList>
    </citation>
    <scope>NUCLEOTIDE SEQUENCE [LARGE SCALE GENOMIC DNA]</scope>
    <source>
        <strain evidence="6 7">YC2-7</strain>
    </source>
</reference>
<dbReference type="InterPro" id="IPR003018">
    <property type="entry name" value="GAF"/>
</dbReference>
<evidence type="ECO:0000256" key="2">
    <source>
        <dbReference type="ARBA" id="ARBA00022777"/>
    </source>
</evidence>
<dbReference type="InterPro" id="IPR012074">
    <property type="entry name" value="GAF_ANTAR"/>
</dbReference>
<evidence type="ECO:0000256" key="1">
    <source>
        <dbReference type="ARBA" id="ARBA00022679"/>
    </source>
</evidence>
<dbReference type="Pfam" id="PF03861">
    <property type="entry name" value="ANTAR"/>
    <property type="match status" value="1"/>
</dbReference>
<dbReference type="InterPro" id="IPR011006">
    <property type="entry name" value="CheY-like_superfamily"/>
</dbReference>
<keyword evidence="4" id="KW-0804">Transcription</keyword>